<dbReference type="PROSITE" id="PS50885">
    <property type="entry name" value="HAMP"/>
    <property type="match status" value="1"/>
</dbReference>
<evidence type="ECO:0000313" key="12">
    <source>
        <dbReference type="Proteomes" id="UP000322139"/>
    </source>
</evidence>
<evidence type="ECO:0000259" key="9">
    <source>
        <dbReference type="PROSITE" id="PS50111"/>
    </source>
</evidence>
<dbReference type="Gene3D" id="6.10.340.10">
    <property type="match status" value="1"/>
</dbReference>
<dbReference type="PANTHER" id="PTHR32089">
    <property type="entry name" value="METHYL-ACCEPTING CHEMOTAXIS PROTEIN MCPB"/>
    <property type="match status" value="1"/>
</dbReference>
<keyword evidence="3 8" id="KW-0472">Membrane</keyword>
<evidence type="ECO:0000256" key="7">
    <source>
        <dbReference type="SAM" id="Coils"/>
    </source>
</evidence>
<evidence type="ECO:0000259" key="10">
    <source>
        <dbReference type="PROSITE" id="PS50885"/>
    </source>
</evidence>
<evidence type="ECO:0000256" key="4">
    <source>
        <dbReference type="ARBA" id="ARBA00023224"/>
    </source>
</evidence>
<comment type="similarity">
    <text evidence="5">Belongs to the methyl-accepting chemotaxis (MCP) protein family.</text>
</comment>
<evidence type="ECO:0000313" key="11">
    <source>
        <dbReference type="EMBL" id="TYS49172.1"/>
    </source>
</evidence>
<dbReference type="GO" id="GO:0007165">
    <property type="term" value="P:signal transduction"/>
    <property type="evidence" value="ECO:0007669"/>
    <property type="project" value="UniProtKB-KW"/>
</dbReference>
<comment type="subcellular location">
    <subcellularLocation>
        <location evidence="1">Cell membrane</location>
    </subcellularLocation>
</comment>
<dbReference type="InterPro" id="IPR007891">
    <property type="entry name" value="CHASE3"/>
</dbReference>
<dbReference type="EMBL" id="VTER01000004">
    <property type="protein sequence ID" value="TYS49172.1"/>
    <property type="molecule type" value="Genomic_DNA"/>
</dbReference>
<keyword evidence="8" id="KW-1133">Transmembrane helix</keyword>
<evidence type="ECO:0000256" key="6">
    <source>
        <dbReference type="PROSITE-ProRule" id="PRU00284"/>
    </source>
</evidence>
<protein>
    <submittedName>
        <fullName evidence="11">Methyl-accepting chemotaxis protein</fullName>
    </submittedName>
</protein>
<dbReference type="PANTHER" id="PTHR32089:SF112">
    <property type="entry name" value="LYSOZYME-LIKE PROTEIN-RELATED"/>
    <property type="match status" value="1"/>
</dbReference>
<dbReference type="Gene3D" id="1.10.287.950">
    <property type="entry name" value="Methyl-accepting chemotaxis protein"/>
    <property type="match status" value="1"/>
</dbReference>
<organism evidence="11 12">
    <name type="scientific">Bacillus infantis</name>
    <dbReference type="NCBI Taxonomy" id="324767"/>
    <lineage>
        <taxon>Bacteria</taxon>
        <taxon>Bacillati</taxon>
        <taxon>Bacillota</taxon>
        <taxon>Bacilli</taxon>
        <taxon>Bacillales</taxon>
        <taxon>Bacillaceae</taxon>
        <taxon>Bacillus</taxon>
    </lineage>
</organism>
<dbReference type="InterPro" id="IPR003660">
    <property type="entry name" value="HAMP_dom"/>
</dbReference>
<evidence type="ECO:0000256" key="1">
    <source>
        <dbReference type="ARBA" id="ARBA00004236"/>
    </source>
</evidence>
<dbReference type="CDD" id="cd19410">
    <property type="entry name" value="HK9-like_sensor"/>
    <property type="match status" value="1"/>
</dbReference>
<dbReference type="InterPro" id="IPR004089">
    <property type="entry name" value="MCPsignal_dom"/>
</dbReference>
<feature type="transmembrane region" description="Helical" evidence="8">
    <location>
        <begin position="192"/>
        <end position="211"/>
    </location>
</feature>
<keyword evidence="7" id="KW-0175">Coiled coil</keyword>
<gene>
    <name evidence="11" type="ORF">FZD51_08075</name>
</gene>
<keyword evidence="4 6" id="KW-0807">Transducer</keyword>
<evidence type="ECO:0000256" key="3">
    <source>
        <dbReference type="ARBA" id="ARBA00023136"/>
    </source>
</evidence>
<dbReference type="GO" id="GO:0005886">
    <property type="term" value="C:plasma membrane"/>
    <property type="evidence" value="ECO:0007669"/>
    <property type="project" value="UniProtKB-SubCell"/>
</dbReference>
<evidence type="ECO:0000256" key="2">
    <source>
        <dbReference type="ARBA" id="ARBA00022475"/>
    </source>
</evidence>
<dbReference type="PROSITE" id="PS50111">
    <property type="entry name" value="CHEMOTAXIS_TRANSDUC_2"/>
    <property type="match status" value="1"/>
</dbReference>
<comment type="caution">
    <text evidence="11">The sequence shown here is derived from an EMBL/GenBank/DDBJ whole genome shotgun (WGS) entry which is preliminary data.</text>
</comment>
<sequence>MKKVISYFKTIRGKVNLSFGILLVVIAALSAGSILSIHNLKKETNYIIGHDMEFHKQLQQMSKAYSDIETGERGFVITGSESFLASYGNGKNMVDNNLKTLKELSAGSKARMDKITEIENTYKEWLVWIDTVIETRRDFSKEEASQLVESAKGKETMDKLKSQIQSFEEDELKASEERIAHLNSQVSAAQTGTMVLAVAALLLSALFGFTLSRNIKRSSSAISLSMIEIAQAGGDLTKRIEVKSKDELAKLASDANMLIEGIAGLVREVSSLADNVSSSSQELYASSEETSKTISQIAASAGQIASGSEETNSKMSASLIAMEKLNQASASLQESADSVSSASQSMQLAADEGQQNVQLASDKIRLIEKRMQQNTVLIEALGRKSADINSIISTISELADQTGLLSLNAAIEAARAGESGRGFAVVADEVRKLAEQSQQAGKQVTLIVGSIQEEIAKIIAGNQQGAEEVKQGVIISESTNTSLKKIRVKAEETAGHIEKMASEITASRSLAEEVTAAFDSVSAIARETAASTDSSAAAAEEGSAAMSQIAGSSEQLSRQAEQLRALVSKFKI</sequence>
<proteinExistence type="inferred from homology"/>
<dbReference type="Pfam" id="PF00015">
    <property type="entry name" value="MCPsignal"/>
    <property type="match status" value="1"/>
</dbReference>
<keyword evidence="8" id="KW-0812">Transmembrane</keyword>
<dbReference type="Pfam" id="PF05227">
    <property type="entry name" value="CHASE3"/>
    <property type="match status" value="1"/>
</dbReference>
<dbReference type="SMART" id="SM00283">
    <property type="entry name" value="MA"/>
    <property type="match status" value="1"/>
</dbReference>
<dbReference type="CDD" id="cd06225">
    <property type="entry name" value="HAMP"/>
    <property type="match status" value="1"/>
</dbReference>
<accession>A0A5D4RIF7</accession>
<evidence type="ECO:0000256" key="5">
    <source>
        <dbReference type="ARBA" id="ARBA00029447"/>
    </source>
</evidence>
<feature type="domain" description="HAMP" evidence="10">
    <location>
        <begin position="213"/>
        <end position="267"/>
    </location>
</feature>
<dbReference type="Proteomes" id="UP000322139">
    <property type="component" value="Unassembled WGS sequence"/>
</dbReference>
<reference evidence="11 12" key="1">
    <citation type="submission" date="2019-08" db="EMBL/GenBank/DDBJ databases">
        <title>Bacillus genomes from the desert of Cuatro Cienegas, Coahuila.</title>
        <authorList>
            <person name="Olmedo-Alvarez G."/>
        </authorList>
    </citation>
    <scope>NUCLEOTIDE SEQUENCE [LARGE SCALE GENOMIC DNA]</scope>
    <source>
        <strain evidence="11 12">CH446_14T</strain>
    </source>
</reference>
<dbReference type="Pfam" id="PF00672">
    <property type="entry name" value="HAMP"/>
    <property type="match status" value="1"/>
</dbReference>
<evidence type="ECO:0000256" key="8">
    <source>
        <dbReference type="SAM" id="Phobius"/>
    </source>
</evidence>
<feature type="domain" description="Methyl-accepting transducer" evidence="9">
    <location>
        <begin position="286"/>
        <end position="522"/>
    </location>
</feature>
<feature type="coiled-coil region" evidence="7">
    <location>
        <begin position="150"/>
        <end position="185"/>
    </location>
</feature>
<dbReference type="SUPFAM" id="SSF58104">
    <property type="entry name" value="Methyl-accepting chemotaxis protein (MCP) signaling domain"/>
    <property type="match status" value="1"/>
</dbReference>
<keyword evidence="2" id="KW-1003">Cell membrane</keyword>
<name>A0A5D4RIF7_9BACI</name>
<dbReference type="AlphaFoldDB" id="A0A5D4RIF7"/>